<dbReference type="PRINTS" id="PR00051">
    <property type="entry name" value="DNAA"/>
</dbReference>
<evidence type="ECO:0000313" key="14">
    <source>
        <dbReference type="EMBL" id="RXZ61877.1"/>
    </source>
</evidence>
<dbReference type="InterPro" id="IPR024633">
    <property type="entry name" value="DnaA_N_dom"/>
</dbReference>
<dbReference type="EMBL" id="SDOZ01000002">
    <property type="protein sequence ID" value="RXZ61877.1"/>
    <property type="molecule type" value="Genomic_DNA"/>
</dbReference>
<feature type="domain" description="AAA+ ATPase" evidence="12">
    <location>
        <begin position="139"/>
        <end position="274"/>
    </location>
</feature>
<dbReference type="GO" id="GO:0003688">
    <property type="term" value="F:DNA replication origin binding"/>
    <property type="evidence" value="ECO:0007669"/>
    <property type="project" value="UniProtKB-UniRule"/>
</dbReference>
<dbReference type="SUPFAM" id="SSF52540">
    <property type="entry name" value="P-loop containing nucleoside triphosphate hydrolases"/>
    <property type="match status" value="1"/>
</dbReference>
<gene>
    <name evidence="8 14" type="primary">dnaA</name>
    <name evidence="14" type="ORF">ESZ91_05680</name>
</gene>
<keyword evidence="7 8" id="KW-0238">DNA-binding</keyword>
<evidence type="ECO:0000256" key="4">
    <source>
        <dbReference type="ARBA" id="ARBA00022741"/>
    </source>
</evidence>
<dbReference type="SMART" id="SM00382">
    <property type="entry name" value="AAA"/>
    <property type="match status" value="1"/>
</dbReference>
<comment type="caution">
    <text evidence="14">The sequence shown here is derived from an EMBL/GenBank/DDBJ whole genome shotgun (WGS) entry which is preliminary data.</text>
</comment>
<dbReference type="InterPro" id="IPR003593">
    <property type="entry name" value="AAA+_ATPase"/>
</dbReference>
<dbReference type="RefSeq" id="WP_129224988.1">
    <property type="nucleotide sequence ID" value="NZ_SDOZ01000002.1"/>
</dbReference>
<dbReference type="PANTHER" id="PTHR30050:SF2">
    <property type="entry name" value="CHROMOSOMAL REPLICATION INITIATOR PROTEIN DNAA"/>
    <property type="match status" value="1"/>
</dbReference>
<keyword evidence="3 8" id="KW-0235">DNA replication</keyword>
<name>A0A4Q2KCZ0_9FIRM</name>
<dbReference type="NCBIfam" id="TIGR00362">
    <property type="entry name" value="DnaA"/>
    <property type="match status" value="1"/>
</dbReference>
<dbReference type="OrthoDB" id="9807019at2"/>
<dbReference type="CDD" id="cd06571">
    <property type="entry name" value="Bac_DnaA_C"/>
    <property type="match status" value="1"/>
</dbReference>
<feature type="binding site" evidence="8">
    <location>
        <position position="150"/>
    </location>
    <ligand>
        <name>ATP</name>
        <dbReference type="ChEBI" id="CHEBI:30616"/>
    </ligand>
</feature>
<evidence type="ECO:0000256" key="7">
    <source>
        <dbReference type="ARBA" id="ARBA00023125"/>
    </source>
</evidence>
<dbReference type="Gene3D" id="1.10.8.60">
    <property type="match status" value="1"/>
</dbReference>
<dbReference type="Gene3D" id="3.40.50.300">
    <property type="entry name" value="P-loop containing nucleotide triphosphate hydrolases"/>
    <property type="match status" value="1"/>
</dbReference>
<evidence type="ECO:0000259" key="13">
    <source>
        <dbReference type="SMART" id="SM00760"/>
    </source>
</evidence>
<comment type="function">
    <text evidence="8 10">Plays an essential role in the initiation and regulation of chromosomal replication. ATP-DnaA binds to the origin of replication (oriC) to initiate formation of the DNA replication initiation complex once per cell cycle. Binds the DnaA box (a 9 base pair repeat at the origin) and separates the double-stranded (ds)DNA. Forms a right-handed helical filament on oriC DNA; dsDNA binds to the exterior of the filament while single-stranded (ss)DNA is stabiized in the filament's interior. The ATP-DnaA-oriC complex binds and stabilizes one strand of the AT-rich DNA unwinding element (DUE), permitting loading of DNA polymerase. After initiation quickly degrades to an ADP-DnaA complex that is not apt for DNA replication. Binds acidic phospholipids.</text>
</comment>
<keyword evidence="4 8" id="KW-0547">Nucleotide-binding</keyword>
<keyword evidence="2 8" id="KW-0963">Cytoplasm</keyword>
<dbReference type="GO" id="GO:0005886">
    <property type="term" value="C:plasma membrane"/>
    <property type="evidence" value="ECO:0007669"/>
    <property type="project" value="TreeGrafter"/>
</dbReference>
<dbReference type="Gene3D" id="3.30.300.180">
    <property type="match status" value="1"/>
</dbReference>
<dbReference type="CDD" id="cd00009">
    <property type="entry name" value="AAA"/>
    <property type="match status" value="1"/>
</dbReference>
<comment type="similarity">
    <text evidence="1 8 11">Belongs to the DnaA family.</text>
</comment>
<dbReference type="InterPro" id="IPR013317">
    <property type="entry name" value="DnaA_dom"/>
</dbReference>
<keyword evidence="5 8" id="KW-0067">ATP-binding</keyword>
<dbReference type="InterPro" id="IPR013159">
    <property type="entry name" value="DnaA_C"/>
</dbReference>
<evidence type="ECO:0000259" key="12">
    <source>
        <dbReference type="SMART" id="SM00382"/>
    </source>
</evidence>
<dbReference type="Pfam" id="PF08299">
    <property type="entry name" value="Bac_DnaA_C"/>
    <property type="match status" value="1"/>
</dbReference>
<feature type="binding site" evidence="8">
    <location>
        <position position="154"/>
    </location>
    <ligand>
        <name>ATP</name>
        <dbReference type="ChEBI" id="CHEBI:30616"/>
    </ligand>
</feature>
<evidence type="ECO:0000256" key="6">
    <source>
        <dbReference type="ARBA" id="ARBA00023121"/>
    </source>
</evidence>
<feature type="region of interest" description="Domain IV, binds dsDNA" evidence="8">
    <location>
        <begin position="330"/>
        <end position="451"/>
    </location>
</feature>
<dbReference type="SMART" id="SM00760">
    <property type="entry name" value="Bac_DnaA_C"/>
    <property type="match status" value="1"/>
</dbReference>
<feature type="binding site" evidence="8">
    <location>
        <position position="152"/>
    </location>
    <ligand>
        <name>ATP</name>
        <dbReference type="ChEBI" id="CHEBI:30616"/>
    </ligand>
</feature>
<evidence type="ECO:0000256" key="1">
    <source>
        <dbReference type="ARBA" id="ARBA00006583"/>
    </source>
</evidence>
<evidence type="ECO:0000256" key="10">
    <source>
        <dbReference type="RuleBase" id="RU000577"/>
    </source>
</evidence>
<dbReference type="PANTHER" id="PTHR30050">
    <property type="entry name" value="CHROMOSOMAL REPLICATION INITIATOR PROTEIN DNAA"/>
    <property type="match status" value="1"/>
</dbReference>
<dbReference type="GO" id="GO:0005737">
    <property type="term" value="C:cytoplasm"/>
    <property type="evidence" value="ECO:0007669"/>
    <property type="project" value="UniProtKB-SubCell"/>
</dbReference>
<dbReference type="GO" id="GO:0005524">
    <property type="term" value="F:ATP binding"/>
    <property type="evidence" value="ECO:0007669"/>
    <property type="project" value="UniProtKB-UniRule"/>
</dbReference>
<dbReference type="Pfam" id="PF00308">
    <property type="entry name" value="Bac_DnaA"/>
    <property type="match status" value="1"/>
</dbReference>
<dbReference type="InterPro" id="IPR018312">
    <property type="entry name" value="Chromosome_initiator_DnaA_CS"/>
</dbReference>
<dbReference type="GO" id="GO:0006270">
    <property type="term" value="P:DNA replication initiation"/>
    <property type="evidence" value="ECO:0007669"/>
    <property type="project" value="UniProtKB-UniRule"/>
</dbReference>
<proteinExistence type="inferred from homology"/>
<comment type="domain">
    <text evidence="8">Domain I is involved in oligomerization and binding regulators, domain II is flexibile and of varying length in different bacteria, domain III forms the AAA+ region, while domain IV binds dsDNA.</text>
</comment>
<feature type="domain" description="Chromosomal replication initiator DnaA C-terminal" evidence="13">
    <location>
        <begin position="358"/>
        <end position="427"/>
    </location>
</feature>
<dbReference type="HAMAP" id="MF_00377">
    <property type="entry name" value="DnaA_bact"/>
    <property type="match status" value="1"/>
</dbReference>
<evidence type="ECO:0000313" key="15">
    <source>
        <dbReference type="Proteomes" id="UP000291269"/>
    </source>
</evidence>
<feature type="binding site" evidence="8">
    <location>
        <position position="153"/>
    </location>
    <ligand>
        <name>ATP</name>
        <dbReference type="ChEBI" id="CHEBI:30616"/>
    </ligand>
</feature>
<dbReference type="SUPFAM" id="SSF48295">
    <property type="entry name" value="TrpR-like"/>
    <property type="match status" value="1"/>
</dbReference>
<dbReference type="Proteomes" id="UP000291269">
    <property type="component" value="Unassembled WGS sequence"/>
</dbReference>
<dbReference type="InterPro" id="IPR038454">
    <property type="entry name" value="DnaA_N_sf"/>
</dbReference>
<comment type="caution">
    <text evidence="8">Lacks conserved residue(s) required for the propagation of feature annotation.</text>
</comment>
<dbReference type="InterPro" id="IPR020591">
    <property type="entry name" value="Chromosome_initiator_DnaA-like"/>
</dbReference>
<dbReference type="Pfam" id="PF11638">
    <property type="entry name" value="DnaA_N"/>
    <property type="match status" value="1"/>
</dbReference>
<organism evidence="14 15">
    <name type="scientific">Candidatus Borkfalkia ceftriaxoniphila</name>
    <dbReference type="NCBI Taxonomy" id="2508949"/>
    <lineage>
        <taxon>Bacteria</taxon>
        <taxon>Bacillati</taxon>
        <taxon>Bacillota</taxon>
        <taxon>Clostridia</taxon>
        <taxon>Christensenellales</taxon>
        <taxon>Christensenellaceae</taxon>
        <taxon>Candidatus Borkfalkia</taxon>
    </lineage>
</organism>
<keyword evidence="15" id="KW-1185">Reference proteome</keyword>
<dbReference type="InterPro" id="IPR027417">
    <property type="entry name" value="P-loop_NTPase"/>
</dbReference>
<evidence type="ECO:0000256" key="3">
    <source>
        <dbReference type="ARBA" id="ARBA00022705"/>
    </source>
</evidence>
<dbReference type="FunFam" id="3.40.50.300:FF:000668">
    <property type="entry name" value="Chromosomal replication initiator protein DnaA"/>
    <property type="match status" value="1"/>
</dbReference>
<accession>A0A4Q2KCZ0</accession>
<dbReference type="GO" id="GO:0008289">
    <property type="term" value="F:lipid binding"/>
    <property type="evidence" value="ECO:0007669"/>
    <property type="project" value="UniProtKB-KW"/>
</dbReference>
<dbReference type="PROSITE" id="PS01008">
    <property type="entry name" value="DNAA"/>
    <property type="match status" value="1"/>
</dbReference>
<reference evidence="14 15" key="1">
    <citation type="journal article" date="2019" name="Gut">
        <title>Antibiotics-induced monodominance of a novel gut bacterial order.</title>
        <authorList>
            <person name="Hildebrand F."/>
            <person name="Moitinho-Silva L."/>
            <person name="Blasche S."/>
            <person name="Jahn M.T."/>
            <person name="Gossmann T.I."/>
            <person name="Heuerta-Cepas J."/>
            <person name="Hercog R."/>
            <person name="Luetge M."/>
            <person name="Bahram M."/>
            <person name="Pryszlak A."/>
            <person name="Alves R.J."/>
            <person name="Waszak S.M."/>
            <person name="Zhu A."/>
            <person name="Ye L."/>
            <person name="Costea P.I."/>
            <person name="Aalvink S."/>
            <person name="Belzer C."/>
            <person name="Forslund S.K."/>
            <person name="Sunagawa S."/>
            <person name="Hentschel U."/>
            <person name="Merten C."/>
            <person name="Patil K.R."/>
            <person name="Benes V."/>
            <person name="Bork P."/>
        </authorList>
    </citation>
    <scope>NUCLEOTIDE SEQUENCE [LARGE SCALE GENOMIC DNA]</scope>
    <source>
        <strain evidence="14 15">HDS1380</strain>
    </source>
</reference>
<sequence length="451" mass="51013">MSENNQFEFLWKQIQGVMQEMISPITYEMYISKLVPVDIEETKIVLKTDTEFFANYIGTKLADTMKSAIRKANTGITDFELMVEGKDDVVFTSVEDFDDDDDVAGNLNPRYTFDSFVAGKSNDFVFAAAQSVAKNPAANFNPLYIYGASGLGKTHLLQSIANYINLHKPSLRVIYTTCDKFINELIDSIYLNKGGNSRDKQARFRSRYRNCDVLLLDDVQFLAKKQAVQEELFHTFNELQSQNKQIVLTSDVPPKEIATLEERLRTRFEGGLIADIQPPDTETKIAILKQKSYERKVVISNDVLDFLARDSGTDVRTLEGRLTKVIFASKLHEQPITLELAANALNEAVSEEEHETVTSDKIISSVCAFYKISRENLLGKSKKKELVQPRQICAFLMCDIMNIPLVSIGEAMGGRDHTTIIHSREKVNNLLKVNDRVAKEVNDIKNIILKQ</sequence>
<dbReference type="InterPro" id="IPR001957">
    <property type="entry name" value="Chromosome_initiator_DnaA"/>
</dbReference>
<dbReference type="Gene3D" id="1.10.1750.10">
    <property type="match status" value="1"/>
</dbReference>
<keyword evidence="6 8" id="KW-0446">Lipid-binding</keyword>
<evidence type="ECO:0000256" key="9">
    <source>
        <dbReference type="NCBIfam" id="TIGR00362"/>
    </source>
</evidence>
<evidence type="ECO:0000256" key="5">
    <source>
        <dbReference type="ARBA" id="ARBA00022840"/>
    </source>
</evidence>
<evidence type="ECO:0000256" key="2">
    <source>
        <dbReference type="ARBA" id="ARBA00022490"/>
    </source>
</evidence>
<dbReference type="InterPro" id="IPR010921">
    <property type="entry name" value="Trp_repressor/repl_initiator"/>
</dbReference>
<evidence type="ECO:0000256" key="8">
    <source>
        <dbReference type="HAMAP-Rule" id="MF_00377"/>
    </source>
</evidence>
<evidence type="ECO:0000256" key="11">
    <source>
        <dbReference type="RuleBase" id="RU004227"/>
    </source>
</evidence>
<comment type="subcellular location">
    <subcellularLocation>
        <location evidence="8">Cytoplasm</location>
    </subcellularLocation>
</comment>
<dbReference type="AlphaFoldDB" id="A0A4Q2KCZ0"/>
<protein>
    <recommendedName>
        <fullName evidence="8 9">Chromosomal replication initiator protein DnaA</fullName>
    </recommendedName>
</protein>
<feature type="region of interest" description="Domain I, interacts with DnaA modulators" evidence="8">
    <location>
        <begin position="1"/>
        <end position="102"/>
    </location>
</feature>
<dbReference type="GO" id="GO:0006275">
    <property type="term" value="P:regulation of DNA replication"/>
    <property type="evidence" value="ECO:0007669"/>
    <property type="project" value="UniProtKB-UniRule"/>
</dbReference>
<comment type="subunit">
    <text evidence="8">Oligomerizes as a right-handed, spiral filament on DNA at oriC.</text>
</comment>